<organism evidence="3">
    <name type="scientific">Caulobacter sp. 602-2</name>
    <dbReference type="NCBI Taxonomy" id="2710887"/>
    <lineage>
        <taxon>Bacteria</taxon>
        <taxon>Pseudomonadati</taxon>
        <taxon>Pseudomonadota</taxon>
        <taxon>Alphaproteobacteria</taxon>
        <taxon>Caulobacterales</taxon>
        <taxon>Caulobacteraceae</taxon>
        <taxon>Caulobacter</taxon>
    </lineage>
</organism>
<protein>
    <submittedName>
        <fullName evidence="3">DUF805 domain-containing protein</fullName>
    </submittedName>
</protein>
<dbReference type="PANTHER" id="PTHR34980">
    <property type="entry name" value="INNER MEMBRANE PROTEIN-RELATED-RELATED"/>
    <property type="match status" value="1"/>
</dbReference>
<name>A0A6G4R0B8_9CAUL</name>
<keyword evidence="2" id="KW-1133">Transmembrane helix</keyword>
<dbReference type="AlphaFoldDB" id="A0A6G4R0B8"/>
<dbReference type="PANTHER" id="PTHR34980:SF2">
    <property type="entry name" value="INNER MEMBRANE PROTEIN YHAH-RELATED"/>
    <property type="match status" value="1"/>
</dbReference>
<dbReference type="GO" id="GO:0005886">
    <property type="term" value="C:plasma membrane"/>
    <property type="evidence" value="ECO:0007669"/>
    <property type="project" value="TreeGrafter"/>
</dbReference>
<dbReference type="EMBL" id="JAAKGT010000008">
    <property type="protein sequence ID" value="NGM51232.1"/>
    <property type="molecule type" value="Genomic_DNA"/>
</dbReference>
<keyword evidence="2" id="KW-0472">Membrane</keyword>
<proteinExistence type="predicted"/>
<keyword evidence="2" id="KW-0812">Transmembrane</keyword>
<comment type="caution">
    <text evidence="3">The sequence shown here is derived from an EMBL/GenBank/DDBJ whole genome shotgun (WGS) entry which is preliminary data.</text>
</comment>
<reference evidence="3" key="1">
    <citation type="submission" date="2020-02" db="EMBL/GenBank/DDBJ databases">
        <authorList>
            <person name="Gao J."/>
            <person name="Sun J."/>
        </authorList>
    </citation>
    <scope>NUCLEOTIDE SEQUENCE</scope>
    <source>
        <strain evidence="3">602-2</strain>
    </source>
</reference>
<evidence type="ECO:0000256" key="2">
    <source>
        <dbReference type="SAM" id="Phobius"/>
    </source>
</evidence>
<feature type="transmembrane region" description="Helical" evidence="2">
    <location>
        <begin position="102"/>
        <end position="122"/>
    </location>
</feature>
<dbReference type="Pfam" id="PF05656">
    <property type="entry name" value="DUF805"/>
    <property type="match status" value="1"/>
</dbReference>
<gene>
    <name evidence="3" type="ORF">G5B46_16610</name>
</gene>
<evidence type="ECO:0000313" key="3">
    <source>
        <dbReference type="EMBL" id="NGM51232.1"/>
    </source>
</evidence>
<dbReference type="InterPro" id="IPR008523">
    <property type="entry name" value="DUF805"/>
</dbReference>
<feature type="region of interest" description="Disordered" evidence="1">
    <location>
        <begin position="130"/>
        <end position="151"/>
    </location>
</feature>
<dbReference type="RefSeq" id="WP_165260485.1">
    <property type="nucleotide sequence ID" value="NZ_JAAKGT010000008.1"/>
</dbReference>
<feature type="transmembrane region" description="Helical" evidence="2">
    <location>
        <begin position="78"/>
        <end position="96"/>
    </location>
</feature>
<accession>A0A6G4R0B8</accession>
<feature type="transmembrane region" description="Helical" evidence="2">
    <location>
        <begin position="49"/>
        <end position="66"/>
    </location>
</feature>
<evidence type="ECO:0000256" key="1">
    <source>
        <dbReference type="SAM" id="MobiDB-lite"/>
    </source>
</evidence>
<sequence>MTFAQKLFGFHGRLRRRDFWLLFILMIGASAALAFAVRRGLGLAPDDPWMDALNLVTAWPMTAIAVKRLHDRDRSGWLVIIIWAQTAVSMLAALYPGSRLQVIAQVLFGLVQLWMLVDLGILDGTKGPNRYGPSPKGIGPTPEGEISEVFA</sequence>
<feature type="transmembrane region" description="Helical" evidence="2">
    <location>
        <begin position="20"/>
        <end position="37"/>
    </location>
</feature>